<name>A0ABP9YCR6_9FUNG</name>
<evidence type="ECO:0000313" key="1">
    <source>
        <dbReference type="EMBL" id="GAA5804765.1"/>
    </source>
</evidence>
<evidence type="ECO:0000313" key="2">
    <source>
        <dbReference type="Proteomes" id="UP001476247"/>
    </source>
</evidence>
<dbReference type="EMBL" id="BAABUJ010000038">
    <property type="protein sequence ID" value="GAA5804765.1"/>
    <property type="molecule type" value="Genomic_DNA"/>
</dbReference>
<accession>A0ABP9YCR6</accession>
<dbReference type="Proteomes" id="UP001476247">
    <property type="component" value="Unassembled WGS sequence"/>
</dbReference>
<dbReference type="PANTHER" id="PTHR33096">
    <property type="entry name" value="CXC2 DOMAIN-CONTAINING PROTEIN"/>
    <property type="match status" value="1"/>
</dbReference>
<proteinExistence type="predicted"/>
<reference evidence="1 2" key="1">
    <citation type="submission" date="2024-04" db="EMBL/GenBank/DDBJ databases">
        <title>genome sequences of Mucor flavus KT1a and Helicostylum pulchrum KT1b strains isolation_sourced from the surface of a dry-aged beef.</title>
        <authorList>
            <person name="Toyotome T."/>
            <person name="Hosono M."/>
            <person name="Torimaru M."/>
            <person name="Fukuda K."/>
            <person name="Mikami N."/>
        </authorList>
    </citation>
    <scope>NUCLEOTIDE SEQUENCE [LARGE SCALE GENOMIC DNA]</scope>
    <source>
        <strain evidence="1 2">KT1b</strain>
    </source>
</reference>
<dbReference type="PANTHER" id="PTHR33096:SF1">
    <property type="entry name" value="CXC1-LIKE CYSTEINE CLUSTER ASSOCIATED WITH KDZ TRANSPOSASES DOMAIN-CONTAINING PROTEIN"/>
    <property type="match status" value="1"/>
</dbReference>
<gene>
    <name evidence="1" type="ORF">HPULCUR_010272</name>
</gene>
<dbReference type="Pfam" id="PF18758">
    <property type="entry name" value="KDZ"/>
    <property type="match status" value="1"/>
</dbReference>
<comment type="caution">
    <text evidence="1">The sequence shown here is derived from an EMBL/GenBank/DDBJ whole genome shotgun (WGS) entry which is preliminary data.</text>
</comment>
<protein>
    <submittedName>
        <fullName evidence="1">Uncharacterized protein</fullName>
    </submittedName>
</protein>
<keyword evidence="2" id="KW-1185">Reference proteome</keyword>
<dbReference type="InterPro" id="IPR040521">
    <property type="entry name" value="KDZ"/>
</dbReference>
<sequence>MDNNFKATSSNNRKLNQRYAENGVFSMGCARHGIPERLYNISGGEGFKYAFVCVNHALASTPNVNVMYDIVCRCKNRLESTFPQLKGSSRYAVTAFHAYAHTASCQALFHPRYIDGFGHTDGEGCERIWSFLDKFVSMT</sequence>
<organism evidence="1 2">
    <name type="scientific">Helicostylum pulchrum</name>
    <dbReference type="NCBI Taxonomy" id="562976"/>
    <lineage>
        <taxon>Eukaryota</taxon>
        <taxon>Fungi</taxon>
        <taxon>Fungi incertae sedis</taxon>
        <taxon>Mucoromycota</taxon>
        <taxon>Mucoromycotina</taxon>
        <taxon>Mucoromycetes</taxon>
        <taxon>Mucorales</taxon>
        <taxon>Mucorineae</taxon>
        <taxon>Mucoraceae</taxon>
        <taxon>Helicostylum</taxon>
    </lineage>
</organism>